<organism evidence="1">
    <name type="scientific">Oikopleura dioica</name>
    <name type="common">Tunicate</name>
    <dbReference type="NCBI Taxonomy" id="34765"/>
    <lineage>
        <taxon>Eukaryota</taxon>
        <taxon>Metazoa</taxon>
        <taxon>Chordata</taxon>
        <taxon>Tunicata</taxon>
        <taxon>Appendicularia</taxon>
        <taxon>Copelata</taxon>
        <taxon>Oikopleuridae</taxon>
        <taxon>Oikopleura</taxon>
    </lineage>
</organism>
<dbReference type="EMBL" id="FN654891">
    <property type="protein sequence ID" value="CBY37058.1"/>
    <property type="molecule type" value="Genomic_DNA"/>
</dbReference>
<dbReference type="Proteomes" id="UP000011014">
    <property type="component" value="Unassembled WGS sequence"/>
</dbReference>
<gene>
    <name evidence="1" type="ORF">GSOID_T00030125001</name>
</gene>
<accession>E4YNL0</accession>
<name>E4YNL0_OIKDI</name>
<reference evidence="1" key="1">
    <citation type="journal article" date="2010" name="Science">
        <title>Plasticity of animal genome architecture unmasked by rapid evolution of a pelagic tunicate.</title>
        <authorList>
            <person name="Denoeud F."/>
            <person name="Henriet S."/>
            <person name="Mungpakdee S."/>
            <person name="Aury J.M."/>
            <person name="Da Silva C."/>
            <person name="Brinkmann H."/>
            <person name="Mikhaleva J."/>
            <person name="Olsen L.C."/>
            <person name="Jubin C."/>
            <person name="Canestro C."/>
            <person name="Bouquet J.M."/>
            <person name="Danks G."/>
            <person name="Poulain J."/>
            <person name="Campsteijn C."/>
            <person name="Adamski M."/>
            <person name="Cross I."/>
            <person name="Yadetie F."/>
            <person name="Muffato M."/>
            <person name="Louis A."/>
            <person name="Butcher S."/>
            <person name="Tsagkogeorga G."/>
            <person name="Konrad A."/>
            <person name="Singh S."/>
            <person name="Jensen M.F."/>
            <person name="Cong E.H."/>
            <person name="Eikeseth-Otteraa H."/>
            <person name="Noel B."/>
            <person name="Anthouard V."/>
            <person name="Porcel B.M."/>
            <person name="Kachouri-Lafond R."/>
            <person name="Nishino A."/>
            <person name="Ugolini M."/>
            <person name="Chourrout P."/>
            <person name="Nishida H."/>
            <person name="Aasland R."/>
            <person name="Huzurbazar S."/>
            <person name="Westhof E."/>
            <person name="Delsuc F."/>
            <person name="Lehrach H."/>
            <person name="Reinhardt R."/>
            <person name="Weissenbach J."/>
            <person name="Roy S.W."/>
            <person name="Artiguenave F."/>
            <person name="Postlethwait J.H."/>
            <person name="Manak J.R."/>
            <person name="Thompson E.M."/>
            <person name="Jaillon O."/>
            <person name="Du Pasquier L."/>
            <person name="Boudinot P."/>
            <person name="Liberles D.A."/>
            <person name="Volff J.N."/>
            <person name="Philippe H."/>
            <person name="Lenhard B."/>
            <person name="Roest Crollius H."/>
            <person name="Wincker P."/>
            <person name="Chourrout D."/>
        </authorList>
    </citation>
    <scope>NUCLEOTIDE SEQUENCE [LARGE SCALE GENOMIC DNA]</scope>
</reference>
<sequence>MYEGTCGGACTMPCDELLPCGHPCGGSCGTCNGGLLHEKCSRACGRTLMCGHICNEPCHEVCPPCDQKCSKRCSHSKCDHPCWEECVPCIEECLERGCHKVCSSGDCNHEKSSIPCQVYRSCGHKCELVQHDTDCAELHSRDNCAQCVPEVSDLFYDPIMISEEFNIWNKKYSTIKEKYREEMEKTINFEEVKKTIFEKLQICRSFATKELDEDAIYDRINSTKLPNDARIILLQLDYLQRVDKSLEDIRSRETERMLFDYEEEILEQLQLLEEIIVKFASRKLRVLGDLHTKAIEDIILKVEIFGNCYAYSTALEDKYTGPTRDLETVRNYNKYEIKKMFPSAMQ</sequence>
<dbReference type="AlphaFoldDB" id="E4YNL0"/>
<proteinExistence type="predicted"/>
<evidence type="ECO:0000313" key="1">
    <source>
        <dbReference type="EMBL" id="CBY37058.1"/>
    </source>
</evidence>
<dbReference type="CDD" id="cd06008">
    <property type="entry name" value="NF-X1-zinc-finger"/>
    <property type="match status" value="1"/>
</dbReference>
<protein>
    <submittedName>
        <fullName evidence="1">Uncharacterized protein</fullName>
    </submittedName>
</protein>